<dbReference type="AlphaFoldDB" id="A0A6V7VRS4"/>
<reference evidence="1 2" key="1">
    <citation type="submission" date="2020-08" db="EMBL/GenBank/DDBJ databases">
        <authorList>
            <person name="Koutsovoulos G."/>
            <person name="Danchin GJ E."/>
        </authorList>
    </citation>
    <scope>NUCLEOTIDE SEQUENCE [LARGE SCALE GENOMIC DNA]</scope>
</reference>
<name>A0A6V7VRS4_MELEN</name>
<dbReference type="EMBL" id="CAJEWN010000302">
    <property type="protein sequence ID" value="CAD2177656.1"/>
    <property type="molecule type" value="Genomic_DNA"/>
</dbReference>
<protein>
    <submittedName>
        <fullName evidence="1">Uncharacterized protein</fullName>
    </submittedName>
</protein>
<dbReference type="Proteomes" id="UP000580250">
    <property type="component" value="Unassembled WGS sequence"/>
</dbReference>
<gene>
    <name evidence="1" type="ORF">MENT_LOCUS29545</name>
</gene>
<comment type="caution">
    <text evidence="1">The sequence shown here is derived from an EMBL/GenBank/DDBJ whole genome shotgun (WGS) entry which is preliminary data.</text>
</comment>
<accession>A0A6V7VRS4</accession>
<organism evidence="1 2">
    <name type="scientific">Meloidogyne enterolobii</name>
    <name type="common">Root-knot nematode worm</name>
    <name type="synonym">Meloidogyne mayaguensis</name>
    <dbReference type="NCBI Taxonomy" id="390850"/>
    <lineage>
        <taxon>Eukaryota</taxon>
        <taxon>Metazoa</taxon>
        <taxon>Ecdysozoa</taxon>
        <taxon>Nematoda</taxon>
        <taxon>Chromadorea</taxon>
        <taxon>Rhabditida</taxon>
        <taxon>Tylenchina</taxon>
        <taxon>Tylenchomorpha</taxon>
        <taxon>Tylenchoidea</taxon>
        <taxon>Meloidogynidae</taxon>
        <taxon>Meloidogyninae</taxon>
        <taxon>Meloidogyne</taxon>
    </lineage>
</organism>
<evidence type="ECO:0000313" key="1">
    <source>
        <dbReference type="EMBL" id="CAD2177656.1"/>
    </source>
</evidence>
<proteinExistence type="predicted"/>
<sequence>MFLGRGLGGGGNCLGRVKELFRAVDEKLYVPFFSSKIFFCFFPSAHETKKKKYIGA</sequence>
<evidence type="ECO:0000313" key="2">
    <source>
        <dbReference type="Proteomes" id="UP000580250"/>
    </source>
</evidence>